<proteinExistence type="predicted"/>
<dbReference type="Proteomes" id="UP000613401">
    <property type="component" value="Unassembled WGS sequence"/>
</dbReference>
<sequence>MTDNARKRQRPRGVKQTDWLDRLRETTSSAADTNEFMELMNDAREMDMEAIGFRHAAVSTQKRQDRILQDYQEFVRQFKEVAIDITDQELDEICFPPPAGRDEPMCWDALWRLLRPYLFTVVQLKVPRSHAHKMISYTTLCQYRQALLFWIHRKYTERTMKPPTGNYVFSQMTEMIRALAIRFNLVRINAGPDAKVNIGLDDIRQLIDWDVQNTVSIEVSEQHHFAICLARACALRPGSLGPNAADKHHGPRPADKLPYLAWQDIRITNSHQQGAWTLRVTIRNLKTNKDAGAQSAFVVNKTMIFRVASPQQQSNLSLSAPHRLLVIGIRRGVFENISSIEELFDSDLHVITVKPEFLEQPILIAAKPKGAGLVADNTILGNTDARALMCHDPDSFTLERFYIDRLQNIDIAAVTLGETIGAGKADEFMKLEASAGCTLDRLPAAKIIQLYGPELNALTRQYIRQDKEYSTLSRAEKKNRDRVLRRQAFLALRREMINLHRRNQTQKERKIRTTEILVRATDFNKRLIQAFNSDEAKQPEDVSDLRDDQLDDDFPEPDDDRDEDEIADGDNTGEDGENAAGNDTNTGQATNIVLAGEQDAEDQTEDRDVTINVPEETDFADAAVNYIEAAADIPYATAAKIAMNLMLSHELGQYRPQGMETCALCEEDDSVDDDRKRHTYTVGHLREHVAGDFHTRYKQWIRRTHQDRDARMAADPNDRDFTCPYCLEAAGDSETFKAMKKLTLHIWRSNSTNIAGKNDWTTPENSTKHDRLKAEAGWYDENWQVNTSSNVKRGTTQRAKTQLAARKIEAQKSDSRKRKFEQPVPVPGQSGIVWAQPGQVVGEDLENPGPGIAFGAAPGSSGYKPSIKPIPGLITTAPPPGSPGWKPTFTKPPRGAYYVARPGTFRNMPGDGHLISDRLKDRHK</sequence>
<reference evidence="2" key="2">
    <citation type="submission" date="2020-03" db="EMBL/GenBank/DDBJ databases">
        <authorList>
            <person name="Fu F.-F."/>
            <person name="Chen J."/>
        </authorList>
    </citation>
    <scope>NUCLEOTIDE SEQUENCE</scope>
    <source>
        <strain evidence="2">Lc1</strain>
    </source>
</reference>
<feature type="region of interest" description="Disordered" evidence="1">
    <location>
        <begin position="808"/>
        <end position="832"/>
    </location>
</feature>
<feature type="compositionally biased region" description="Basic and acidic residues" evidence="1">
    <location>
        <begin position="914"/>
        <end position="924"/>
    </location>
</feature>
<feature type="region of interest" description="Disordered" evidence="1">
    <location>
        <begin position="901"/>
        <end position="924"/>
    </location>
</feature>
<dbReference type="EMBL" id="WVTB01000032">
    <property type="protein sequence ID" value="KAF3807073.1"/>
    <property type="molecule type" value="Genomic_DNA"/>
</dbReference>
<evidence type="ECO:0000256" key="1">
    <source>
        <dbReference type="SAM" id="MobiDB-lite"/>
    </source>
</evidence>
<protein>
    <submittedName>
        <fullName evidence="2">Uncharacterized protein</fullName>
    </submittedName>
</protein>
<gene>
    <name evidence="2" type="ORF">GCG54_00007329</name>
</gene>
<feature type="region of interest" description="Disordered" evidence="1">
    <location>
        <begin position="530"/>
        <end position="587"/>
    </location>
</feature>
<feature type="compositionally biased region" description="Basic and acidic residues" evidence="1">
    <location>
        <begin position="534"/>
        <end position="548"/>
    </location>
</feature>
<keyword evidence="3" id="KW-1185">Reference proteome</keyword>
<accession>A0A8H4CN83</accession>
<dbReference type="AlphaFoldDB" id="A0A8H4CN83"/>
<feature type="compositionally biased region" description="Acidic residues" evidence="1">
    <location>
        <begin position="549"/>
        <end position="577"/>
    </location>
</feature>
<name>A0A8H4CN83_COLGL</name>
<evidence type="ECO:0000313" key="3">
    <source>
        <dbReference type="Proteomes" id="UP000613401"/>
    </source>
</evidence>
<dbReference type="RefSeq" id="XP_045266232.1">
    <property type="nucleotide sequence ID" value="XM_045407311.1"/>
</dbReference>
<reference evidence="2" key="1">
    <citation type="journal article" date="2020" name="Phytopathology">
        <title>Genome sequence and comparative analysis of Colletotrichum gloeosporioides isolated from Liriodendron leaves.</title>
        <authorList>
            <person name="Fu F.F."/>
            <person name="Hao Z."/>
            <person name="Wang P."/>
            <person name="Lu Y."/>
            <person name="Xue L.J."/>
            <person name="Wei G."/>
            <person name="Tian Y."/>
            <person name="Baishi H."/>
            <person name="Xu H."/>
            <person name="Shi J."/>
            <person name="Cheng T."/>
            <person name="Wang G."/>
            <person name="Yi Y."/>
            <person name="Chen J."/>
        </authorList>
    </citation>
    <scope>NUCLEOTIDE SEQUENCE</scope>
    <source>
        <strain evidence="2">Lc1</strain>
    </source>
</reference>
<evidence type="ECO:0000313" key="2">
    <source>
        <dbReference type="EMBL" id="KAF3807073.1"/>
    </source>
</evidence>
<comment type="caution">
    <text evidence="2">The sequence shown here is derived from an EMBL/GenBank/DDBJ whole genome shotgun (WGS) entry which is preliminary data.</text>
</comment>
<dbReference type="GeneID" id="69014474"/>
<organism evidence="2 3">
    <name type="scientific">Colletotrichum gloeosporioides</name>
    <name type="common">Anthracnose fungus</name>
    <name type="synonym">Glomerella cingulata</name>
    <dbReference type="NCBI Taxonomy" id="474922"/>
    <lineage>
        <taxon>Eukaryota</taxon>
        <taxon>Fungi</taxon>
        <taxon>Dikarya</taxon>
        <taxon>Ascomycota</taxon>
        <taxon>Pezizomycotina</taxon>
        <taxon>Sordariomycetes</taxon>
        <taxon>Hypocreomycetidae</taxon>
        <taxon>Glomerellales</taxon>
        <taxon>Glomerellaceae</taxon>
        <taxon>Colletotrichum</taxon>
        <taxon>Colletotrichum gloeosporioides species complex</taxon>
    </lineage>
</organism>